<sequence>MNPVEPLDAAMLTAELLSDPLHVAVLLILAPPATAGPGYVDELFEQGLADTTDMDPRFRRHPHIGLDTAGFWMWRTDECVDMRDHLERRTLPAGADRDALWKLVSELHSEPLARSRPMWIAYLIDGLEDGRFALYLKVHHTVIDGVAGMKMIGRALTTDPECRGAPPFFAVRQEPDQGRGGAYRLLRNPVELAHTAAHGVISGLGFARELAMGEISTAIASIGAGVAVLPFGAPYTRFNGRLGRERAFAGVSLPKSRIGAIRDAAGVTGNDVLTAVVAGVLREWLAGLGELPDRSLVAICPITVRAREGQERPADERRANLFGLELCSLGTHLGDDVDRLAHIHRAMGWAKSQVARRGANVTTLLLAPSIGPTVLSPLMPFAPRLRRGYNVSISHVPGPKSEMYWNGAHLEEIYPVSTAIDGQALNVTTCSYADRVMFGYISGRRVMPDIESVVPLTEYVLTELEAALARRGRRR</sequence>
<dbReference type="Pfam" id="PF06974">
    <property type="entry name" value="WS_DGAT_C"/>
    <property type="match status" value="1"/>
</dbReference>
<evidence type="ECO:0000313" key="14">
    <source>
        <dbReference type="EMBL" id="BBX82954.1"/>
    </source>
</evidence>
<keyword evidence="6 11" id="KW-0808">Transferase</keyword>
<dbReference type="InterPro" id="IPR045034">
    <property type="entry name" value="O-acyltransferase_WSD1-like"/>
</dbReference>
<comment type="similarity">
    <text evidence="3 11">Belongs to the long-chain O-acyltransferase family.</text>
</comment>
<dbReference type="PANTHER" id="PTHR31650:SF1">
    <property type="entry name" value="WAX ESTER SYNTHASE_DIACYLGLYCEROL ACYLTRANSFERASE 4-RELATED"/>
    <property type="match status" value="1"/>
</dbReference>
<proteinExistence type="inferred from homology"/>
<dbReference type="Proteomes" id="UP000465609">
    <property type="component" value="Chromosome"/>
</dbReference>
<dbReference type="Pfam" id="PF03007">
    <property type="entry name" value="WS_DGAT_cat"/>
    <property type="match status" value="1"/>
</dbReference>
<evidence type="ECO:0000259" key="13">
    <source>
        <dbReference type="Pfam" id="PF06974"/>
    </source>
</evidence>
<name>A0ABN5YRV7_9MYCO</name>
<evidence type="ECO:0000256" key="5">
    <source>
        <dbReference type="ARBA" id="ARBA00022516"/>
    </source>
</evidence>
<evidence type="ECO:0000256" key="6">
    <source>
        <dbReference type="ARBA" id="ARBA00022679"/>
    </source>
</evidence>
<keyword evidence="15" id="KW-1185">Reference proteome</keyword>
<dbReference type="EMBL" id="AP022577">
    <property type="protein sequence ID" value="BBX82954.1"/>
    <property type="molecule type" value="Genomic_DNA"/>
</dbReference>
<comment type="catalytic activity">
    <reaction evidence="10 11">
        <text>an acyl-CoA + a 1,2-diacyl-sn-glycerol = a triacyl-sn-glycerol + CoA</text>
        <dbReference type="Rhea" id="RHEA:10868"/>
        <dbReference type="ChEBI" id="CHEBI:17815"/>
        <dbReference type="ChEBI" id="CHEBI:57287"/>
        <dbReference type="ChEBI" id="CHEBI:58342"/>
        <dbReference type="ChEBI" id="CHEBI:64615"/>
        <dbReference type="EC" id="2.3.1.20"/>
    </reaction>
</comment>
<dbReference type="PANTHER" id="PTHR31650">
    <property type="entry name" value="O-ACYLTRANSFERASE (WSD1-LIKE) FAMILY PROTEIN"/>
    <property type="match status" value="1"/>
</dbReference>
<accession>A0ABN5YRV7</accession>
<organism evidence="14 15">
    <name type="scientific">Mycolicibacterium aubagnense</name>
    <dbReference type="NCBI Taxonomy" id="319707"/>
    <lineage>
        <taxon>Bacteria</taxon>
        <taxon>Bacillati</taxon>
        <taxon>Actinomycetota</taxon>
        <taxon>Actinomycetes</taxon>
        <taxon>Mycobacteriales</taxon>
        <taxon>Mycobacteriaceae</taxon>
        <taxon>Mycolicibacterium</taxon>
    </lineage>
</organism>
<dbReference type="EC" id="2.3.1.20" evidence="4 11"/>
<evidence type="ECO:0000256" key="2">
    <source>
        <dbReference type="ARBA" id="ARBA00005189"/>
    </source>
</evidence>
<evidence type="ECO:0000256" key="9">
    <source>
        <dbReference type="ARBA" id="ARBA00023315"/>
    </source>
</evidence>
<evidence type="ECO:0000256" key="10">
    <source>
        <dbReference type="ARBA" id="ARBA00048109"/>
    </source>
</evidence>
<dbReference type="InterPro" id="IPR014292">
    <property type="entry name" value="Acyl_transf_WS/DGAT"/>
</dbReference>
<evidence type="ECO:0000259" key="12">
    <source>
        <dbReference type="Pfam" id="PF03007"/>
    </source>
</evidence>
<evidence type="ECO:0000256" key="8">
    <source>
        <dbReference type="ARBA" id="ARBA00023098"/>
    </source>
</evidence>
<keyword evidence="7 11" id="KW-0319">Glycerol metabolism</keyword>
<feature type="domain" description="O-acyltransferase WSD1 C-terminal" evidence="13">
    <location>
        <begin position="320"/>
        <end position="464"/>
    </location>
</feature>
<reference evidence="14 15" key="1">
    <citation type="journal article" date="2019" name="Emerg. Microbes Infect.">
        <title>Comprehensive subspecies identification of 175 nontuberculous mycobacteria species based on 7547 genomic profiles.</title>
        <authorList>
            <person name="Matsumoto Y."/>
            <person name="Kinjo T."/>
            <person name="Motooka D."/>
            <person name="Nabeya D."/>
            <person name="Jung N."/>
            <person name="Uechi K."/>
            <person name="Horii T."/>
            <person name="Iida T."/>
            <person name="Fujita J."/>
            <person name="Nakamura S."/>
        </authorList>
    </citation>
    <scope>NUCLEOTIDE SEQUENCE [LARGE SCALE GENOMIC DNA]</scope>
    <source>
        <strain evidence="14 15">JCM 15296</strain>
    </source>
</reference>
<evidence type="ECO:0000256" key="1">
    <source>
        <dbReference type="ARBA" id="ARBA00004771"/>
    </source>
</evidence>
<evidence type="ECO:0000256" key="3">
    <source>
        <dbReference type="ARBA" id="ARBA00009587"/>
    </source>
</evidence>
<evidence type="ECO:0000256" key="7">
    <source>
        <dbReference type="ARBA" id="ARBA00022798"/>
    </source>
</evidence>
<dbReference type="SUPFAM" id="SSF52777">
    <property type="entry name" value="CoA-dependent acyltransferases"/>
    <property type="match status" value="1"/>
</dbReference>
<keyword evidence="8 11" id="KW-0443">Lipid metabolism</keyword>
<feature type="domain" description="O-acyltransferase WSD1-like N-terminal" evidence="12">
    <location>
        <begin position="5"/>
        <end position="272"/>
    </location>
</feature>
<dbReference type="NCBIfam" id="TIGR02946">
    <property type="entry name" value="acyl_WS_DGAT"/>
    <property type="match status" value="1"/>
</dbReference>
<dbReference type="InterPro" id="IPR009721">
    <property type="entry name" value="O-acyltransferase_WSD1_C"/>
</dbReference>
<evidence type="ECO:0000256" key="4">
    <source>
        <dbReference type="ARBA" id="ARBA00013244"/>
    </source>
</evidence>
<evidence type="ECO:0000256" key="11">
    <source>
        <dbReference type="RuleBase" id="RU361241"/>
    </source>
</evidence>
<evidence type="ECO:0000313" key="15">
    <source>
        <dbReference type="Proteomes" id="UP000465609"/>
    </source>
</evidence>
<dbReference type="InterPro" id="IPR004255">
    <property type="entry name" value="O-acyltransferase_WSD1_N"/>
</dbReference>
<keyword evidence="5 11" id="KW-0444">Lipid biosynthesis</keyword>
<keyword evidence="9 11" id="KW-0012">Acyltransferase</keyword>
<comment type="pathway">
    <text evidence="2">Lipid metabolism.</text>
</comment>
<dbReference type="RefSeq" id="WP_138228365.1">
    <property type="nucleotide sequence ID" value="NZ_AP022577.1"/>
</dbReference>
<protein>
    <recommendedName>
        <fullName evidence="4 11">Diacylglycerol O-acyltransferase</fullName>
        <ecNumber evidence="4 11">2.3.1.20</ecNumber>
    </recommendedName>
</protein>
<gene>
    <name evidence="14" type="ORF">MAUB_08270</name>
</gene>
<comment type="pathway">
    <text evidence="1 11">Glycerolipid metabolism; triacylglycerol biosynthesis.</text>
</comment>